<dbReference type="CDD" id="cd06127">
    <property type="entry name" value="DEDDh"/>
    <property type="match status" value="1"/>
</dbReference>
<keyword evidence="5" id="KW-0269">Exonuclease</keyword>
<dbReference type="OrthoDB" id="10250935at2759"/>
<evidence type="ECO:0000256" key="1">
    <source>
        <dbReference type="ARBA" id="ARBA00001946"/>
    </source>
</evidence>
<evidence type="ECO:0000256" key="6">
    <source>
        <dbReference type="ARBA" id="ARBA00022842"/>
    </source>
</evidence>
<dbReference type="InterPro" id="IPR036397">
    <property type="entry name" value="RNaseH_sf"/>
</dbReference>
<dbReference type="AlphaFoldDB" id="A0A9E7ICB4"/>
<keyword evidence="10" id="KW-1185">Reference proteome</keyword>
<dbReference type="Pfam" id="PF00929">
    <property type="entry name" value="RNase_T"/>
    <property type="match status" value="1"/>
</dbReference>
<evidence type="ECO:0000256" key="3">
    <source>
        <dbReference type="ARBA" id="ARBA00022723"/>
    </source>
</evidence>
<evidence type="ECO:0000256" key="5">
    <source>
        <dbReference type="ARBA" id="ARBA00022839"/>
    </source>
</evidence>
<dbReference type="GO" id="GO:0046872">
    <property type="term" value="F:metal ion binding"/>
    <property type="evidence" value="ECO:0007669"/>
    <property type="project" value="UniProtKB-KW"/>
</dbReference>
<feature type="domain" description="Exonuclease" evidence="8">
    <location>
        <begin position="117"/>
        <end position="313"/>
    </location>
</feature>
<accession>A0A9E7ICB4</accession>
<protein>
    <submittedName>
        <fullName evidence="9">EXOIII</fullName>
    </submittedName>
</protein>
<organism evidence="9 10">
    <name type="scientific">Musa troglodytarum</name>
    <name type="common">fe'i banana</name>
    <dbReference type="NCBI Taxonomy" id="320322"/>
    <lineage>
        <taxon>Eukaryota</taxon>
        <taxon>Viridiplantae</taxon>
        <taxon>Streptophyta</taxon>
        <taxon>Embryophyta</taxon>
        <taxon>Tracheophyta</taxon>
        <taxon>Spermatophyta</taxon>
        <taxon>Magnoliopsida</taxon>
        <taxon>Liliopsida</taxon>
        <taxon>Zingiberales</taxon>
        <taxon>Musaceae</taxon>
        <taxon>Musa</taxon>
    </lineage>
</organism>
<dbReference type="Gene3D" id="3.30.420.10">
    <property type="entry name" value="Ribonuclease H-like superfamily/Ribonuclease H"/>
    <property type="match status" value="1"/>
</dbReference>
<dbReference type="InterPro" id="IPR013520">
    <property type="entry name" value="Ribonucl_H"/>
</dbReference>
<evidence type="ECO:0000256" key="4">
    <source>
        <dbReference type="ARBA" id="ARBA00022801"/>
    </source>
</evidence>
<evidence type="ECO:0000256" key="2">
    <source>
        <dbReference type="ARBA" id="ARBA00022722"/>
    </source>
</evidence>
<dbReference type="PANTHER" id="PTHR13058:SF19">
    <property type="entry name" value="LD40940P"/>
    <property type="match status" value="1"/>
</dbReference>
<dbReference type="SUPFAM" id="SSF53098">
    <property type="entry name" value="Ribonuclease H-like"/>
    <property type="match status" value="1"/>
</dbReference>
<evidence type="ECO:0000256" key="7">
    <source>
        <dbReference type="ARBA" id="ARBA00025769"/>
    </source>
</evidence>
<dbReference type="SMART" id="SM00479">
    <property type="entry name" value="EXOIII"/>
    <property type="match status" value="1"/>
</dbReference>
<dbReference type="GO" id="GO:0005737">
    <property type="term" value="C:cytoplasm"/>
    <property type="evidence" value="ECO:0007669"/>
    <property type="project" value="TreeGrafter"/>
</dbReference>
<dbReference type="PANTHER" id="PTHR13058">
    <property type="entry name" value="THREE PRIME REPAIR EXONUCLEASE 1, 2"/>
    <property type="match status" value="1"/>
</dbReference>
<evidence type="ECO:0000259" key="8">
    <source>
        <dbReference type="SMART" id="SM00479"/>
    </source>
</evidence>
<dbReference type="FunFam" id="3.30.420.10:FF:000081">
    <property type="entry name" value="Exonuclease DPD1 chloroplastic/mitochondrial"/>
    <property type="match status" value="1"/>
</dbReference>
<dbReference type="InterPro" id="IPR012337">
    <property type="entry name" value="RNaseH-like_sf"/>
</dbReference>
<comment type="similarity">
    <text evidence="7">Belongs to the exonuclease superfamily. TREX family.</text>
</comment>
<sequence>MSLASIWSGNFHQLWSSLRSNSNIKFLRFSTKCVPDKSFDARRCLLRQLTNVVEELRQVPHSFITSCTCRDWRLEKVTIASTTNRNTHQQEIHELKAVQCYNIQESTLKKSVERPATILVFDIETTGFSHQNERIIEFALRDLIGGKNSTFQTLVNPEKDVLNAFVHGIDTSMVNRHDVPTFRELLPVLLQYVRSRQMAGRPVLWVAHNGRKFDVPFIIKEFQRCSVEIPADWMFVDTLPLARQLTKPDGRSLHGFISSMGYRGTERTKLTSSSLKALREHYEIPLVGPAHRAMQDVMTLCYVLQKITFDLKLSIPELMDRAFLASDFMKVPLEKRDGGVQLKSKSKNMR</sequence>
<dbReference type="GO" id="GO:0003676">
    <property type="term" value="F:nucleic acid binding"/>
    <property type="evidence" value="ECO:0007669"/>
    <property type="project" value="InterPro"/>
</dbReference>
<reference evidence="9" key="1">
    <citation type="submission" date="2022-05" db="EMBL/GenBank/DDBJ databases">
        <title>The Musa troglodytarum L. genome provides insights into the mechanism of non-climacteric behaviour and enrichment of carotenoids.</title>
        <authorList>
            <person name="Wang J."/>
        </authorList>
    </citation>
    <scope>NUCLEOTIDE SEQUENCE</scope>
    <source>
        <tissue evidence="9">Leaf</tissue>
    </source>
</reference>
<evidence type="ECO:0000313" key="10">
    <source>
        <dbReference type="Proteomes" id="UP001055439"/>
    </source>
</evidence>
<dbReference type="GO" id="GO:0008296">
    <property type="term" value="F:3'-5'-DNA exonuclease activity"/>
    <property type="evidence" value="ECO:0007669"/>
    <property type="project" value="TreeGrafter"/>
</dbReference>
<keyword evidence="4" id="KW-0378">Hydrolase</keyword>
<keyword evidence="6" id="KW-0460">Magnesium</keyword>
<comment type="cofactor">
    <cofactor evidence="1">
        <name>Mg(2+)</name>
        <dbReference type="ChEBI" id="CHEBI:18420"/>
    </cofactor>
</comment>
<keyword evidence="3" id="KW-0479">Metal-binding</keyword>
<proteinExistence type="inferred from homology"/>
<dbReference type="EMBL" id="CP097511">
    <property type="protein sequence ID" value="URE45267.1"/>
    <property type="molecule type" value="Genomic_DNA"/>
</dbReference>
<dbReference type="InterPro" id="IPR040393">
    <property type="entry name" value="TREX1/2"/>
</dbReference>
<gene>
    <name evidence="9" type="ORF">MUK42_13879</name>
</gene>
<dbReference type="Proteomes" id="UP001055439">
    <property type="component" value="Chromosome 9"/>
</dbReference>
<evidence type="ECO:0000313" key="9">
    <source>
        <dbReference type="EMBL" id="URE45267.1"/>
    </source>
</evidence>
<dbReference type="GO" id="GO:0006308">
    <property type="term" value="P:DNA catabolic process"/>
    <property type="evidence" value="ECO:0007669"/>
    <property type="project" value="TreeGrafter"/>
</dbReference>
<name>A0A9E7ICB4_9LILI</name>
<keyword evidence="2" id="KW-0540">Nuclease</keyword>